<sequence>MAVHIPSKPSDKKQPGRLKSWWKRLLHKRHPATKTPVVPLPAKYANESNKMTVVGGKPVPFLPKQVASMKARKSVDDLGPIDELKEGIQPKKADAPEPIAASTTMAFMMSTAM</sequence>
<organism evidence="2 3">
    <name type="scientific">Achlya hypogyna</name>
    <name type="common">Oomycete</name>
    <name type="synonym">Protoachlya hypogyna</name>
    <dbReference type="NCBI Taxonomy" id="1202772"/>
    <lineage>
        <taxon>Eukaryota</taxon>
        <taxon>Sar</taxon>
        <taxon>Stramenopiles</taxon>
        <taxon>Oomycota</taxon>
        <taxon>Saprolegniomycetes</taxon>
        <taxon>Saprolegniales</taxon>
        <taxon>Achlyaceae</taxon>
        <taxon>Achlya</taxon>
    </lineage>
</organism>
<protein>
    <submittedName>
        <fullName evidence="2">Uncharacterized protein</fullName>
    </submittedName>
</protein>
<feature type="compositionally biased region" description="Basic and acidic residues" evidence="1">
    <location>
        <begin position="82"/>
        <end position="95"/>
    </location>
</feature>
<dbReference type="AlphaFoldDB" id="A0A1V9Y597"/>
<dbReference type="OrthoDB" id="78109at2759"/>
<gene>
    <name evidence="2" type="ORF">ACHHYP_17121</name>
</gene>
<accession>A0A1V9Y597</accession>
<keyword evidence="3" id="KW-1185">Reference proteome</keyword>
<evidence type="ECO:0000313" key="3">
    <source>
        <dbReference type="Proteomes" id="UP000243579"/>
    </source>
</evidence>
<dbReference type="EMBL" id="JNBR01002866">
    <property type="protein sequence ID" value="OQR80848.1"/>
    <property type="molecule type" value="Genomic_DNA"/>
</dbReference>
<proteinExistence type="predicted"/>
<dbReference type="Proteomes" id="UP000243579">
    <property type="component" value="Unassembled WGS sequence"/>
</dbReference>
<reference evidence="2 3" key="1">
    <citation type="journal article" date="2014" name="Genome Biol. Evol.">
        <title>The secreted proteins of Achlya hypogyna and Thraustotheca clavata identify the ancestral oomycete secretome and reveal gene acquisitions by horizontal gene transfer.</title>
        <authorList>
            <person name="Misner I."/>
            <person name="Blouin N."/>
            <person name="Leonard G."/>
            <person name="Richards T.A."/>
            <person name="Lane C.E."/>
        </authorList>
    </citation>
    <scope>NUCLEOTIDE SEQUENCE [LARGE SCALE GENOMIC DNA]</scope>
    <source>
        <strain evidence="2 3">ATCC 48635</strain>
    </source>
</reference>
<feature type="region of interest" description="Disordered" evidence="1">
    <location>
        <begin position="73"/>
        <end position="98"/>
    </location>
</feature>
<evidence type="ECO:0000313" key="2">
    <source>
        <dbReference type="EMBL" id="OQR80848.1"/>
    </source>
</evidence>
<name>A0A1V9Y597_ACHHY</name>
<comment type="caution">
    <text evidence="2">The sequence shown here is derived from an EMBL/GenBank/DDBJ whole genome shotgun (WGS) entry which is preliminary data.</text>
</comment>
<evidence type="ECO:0000256" key="1">
    <source>
        <dbReference type="SAM" id="MobiDB-lite"/>
    </source>
</evidence>